<reference evidence="6" key="3">
    <citation type="submission" date="2018-11" db="EMBL/GenBank/DDBJ databases">
        <authorList>
            <person name="Hwang Y.J."/>
            <person name="Hwang C.Y."/>
        </authorList>
    </citation>
    <scope>NUCLEOTIDE SEQUENCE</scope>
    <source>
        <strain evidence="6">R106</strain>
    </source>
</reference>
<dbReference type="OrthoDB" id="8454826at2"/>
<comment type="similarity">
    <text evidence="1">Belongs to the bacterial solute-binding protein 3 family.</text>
</comment>
<feature type="chain" id="PRO_5018320528" evidence="3">
    <location>
        <begin position="23"/>
        <end position="247"/>
    </location>
</feature>
<reference evidence="5 7" key="1">
    <citation type="submission" date="2018-11" db="EMBL/GenBank/DDBJ databases">
        <title>Shewanella sp. M2.</title>
        <authorList>
            <person name="Hwang Y.J."/>
            <person name="Hwang C.Y."/>
        </authorList>
    </citation>
    <scope>NUCLEOTIDE SEQUENCE [LARGE SCALE GENOMIC DNA]</scope>
    <source>
        <strain evidence="5 7">M2</strain>
    </source>
</reference>
<dbReference type="Proteomes" id="UP000278855">
    <property type="component" value="Unassembled WGS sequence"/>
</dbReference>
<proteinExistence type="inferred from homology"/>
<feature type="domain" description="Solute-binding protein family 3/N-terminal" evidence="4">
    <location>
        <begin position="32"/>
        <end position="241"/>
    </location>
</feature>
<dbReference type="KEGG" id="spsr:EGC80_21780"/>
<evidence type="ECO:0000313" key="7">
    <source>
        <dbReference type="Proteomes" id="UP000273778"/>
    </source>
</evidence>
<dbReference type="PANTHER" id="PTHR35936">
    <property type="entry name" value="MEMBRANE-BOUND LYTIC MUREIN TRANSGLYCOSYLASE F"/>
    <property type="match status" value="1"/>
</dbReference>
<evidence type="ECO:0000256" key="1">
    <source>
        <dbReference type="ARBA" id="ARBA00010333"/>
    </source>
</evidence>
<evidence type="ECO:0000313" key="6">
    <source>
        <dbReference type="EMBL" id="RPA23007.1"/>
    </source>
</evidence>
<dbReference type="SUPFAM" id="SSF53850">
    <property type="entry name" value="Periplasmic binding protein-like II"/>
    <property type="match status" value="1"/>
</dbReference>
<keyword evidence="7" id="KW-1185">Reference proteome</keyword>
<protein>
    <submittedName>
        <fullName evidence="6">ABC transporter substrate-binding protein</fullName>
    </submittedName>
</protein>
<sequence length="247" mass="27720">MKKGFLALTCLVIFFCGSTVQASTALKYNVNASSSWVPYYIAGSAENPGILGELVPLLLAKANIEVEKNNYPPKRTNYALANGLLDFDFVSPSWFEDQKVGDNFVSSIAILVIQENIITLDKNAQKWQDVNQIKGKKIGTIRGYLYHDDTEFTRVDFTSERELIKALHKERVEAVISGDLPALYWAKKLNRPVTLAAIHSEGHLVMRLRKKHTALLPQINAAIAEFNQNGTTQSIIEKYTKQDVFSR</sequence>
<dbReference type="Proteomes" id="UP000273778">
    <property type="component" value="Chromosome"/>
</dbReference>
<name>A0A3N4DEP8_9GAMM</name>
<evidence type="ECO:0000313" key="5">
    <source>
        <dbReference type="EMBL" id="AZG37233.1"/>
    </source>
</evidence>
<evidence type="ECO:0000256" key="3">
    <source>
        <dbReference type="SAM" id="SignalP"/>
    </source>
</evidence>
<dbReference type="PANTHER" id="PTHR35936:SF35">
    <property type="entry name" value="L-CYSTINE-BINDING PROTEIN TCYJ"/>
    <property type="match status" value="1"/>
</dbReference>
<evidence type="ECO:0000313" key="8">
    <source>
        <dbReference type="Proteomes" id="UP000278855"/>
    </source>
</evidence>
<dbReference type="Pfam" id="PF00497">
    <property type="entry name" value="SBP_bac_3"/>
    <property type="match status" value="1"/>
</dbReference>
<evidence type="ECO:0000259" key="4">
    <source>
        <dbReference type="Pfam" id="PF00497"/>
    </source>
</evidence>
<accession>A0A3N4DEP8</accession>
<dbReference type="AlphaFoldDB" id="A0A3N4DEP8"/>
<evidence type="ECO:0000256" key="2">
    <source>
        <dbReference type="ARBA" id="ARBA00022729"/>
    </source>
</evidence>
<feature type="signal peptide" evidence="3">
    <location>
        <begin position="1"/>
        <end position="22"/>
    </location>
</feature>
<keyword evidence="2 3" id="KW-0732">Signal</keyword>
<dbReference type="EMBL" id="CP034073">
    <property type="protein sequence ID" value="AZG37233.1"/>
    <property type="molecule type" value="Genomic_DNA"/>
</dbReference>
<gene>
    <name evidence="6" type="ORF">EGC77_19955</name>
    <name evidence="5" type="ORF">EGC80_21780</name>
</gene>
<organism evidence="6 8">
    <name type="scientific">Shewanella psychromarinicola</name>
    <dbReference type="NCBI Taxonomy" id="2487742"/>
    <lineage>
        <taxon>Bacteria</taxon>
        <taxon>Pseudomonadati</taxon>
        <taxon>Pseudomonadota</taxon>
        <taxon>Gammaproteobacteria</taxon>
        <taxon>Alteromonadales</taxon>
        <taxon>Shewanellaceae</taxon>
        <taxon>Shewanella</taxon>
    </lineage>
</organism>
<dbReference type="EMBL" id="RKKB01000022">
    <property type="protein sequence ID" value="RPA23007.1"/>
    <property type="molecule type" value="Genomic_DNA"/>
</dbReference>
<dbReference type="InterPro" id="IPR001638">
    <property type="entry name" value="Solute-binding_3/MltF_N"/>
</dbReference>
<dbReference type="RefSeq" id="WP_124014043.1">
    <property type="nucleotide sequence ID" value="NZ_CP034073.1"/>
</dbReference>
<dbReference type="Gene3D" id="3.40.190.10">
    <property type="entry name" value="Periplasmic binding protein-like II"/>
    <property type="match status" value="2"/>
</dbReference>
<reference evidence="8" key="2">
    <citation type="submission" date="2018-11" db="EMBL/GenBank/DDBJ databases">
        <title>Shewanella sp. R106.</title>
        <authorList>
            <person name="Hwang Y.J."/>
            <person name="Hwang C.Y."/>
        </authorList>
    </citation>
    <scope>NUCLEOTIDE SEQUENCE [LARGE SCALE GENOMIC DNA]</scope>
    <source>
        <strain evidence="8">R106</strain>
    </source>
</reference>